<dbReference type="InterPro" id="IPR039424">
    <property type="entry name" value="SBP_5"/>
</dbReference>
<organism evidence="6 7">
    <name type="scientific">Parvibaculum lavamentivorans (strain DS-1 / DSM 13023 / NCIMB 13966)</name>
    <dbReference type="NCBI Taxonomy" id="402881"/>
    <lineage>
        <taxon>Bacteria</taxon>
        <taxon>Pseudomonadati</taxon>
        <taxon>Pseudomonadota</taxon>
        <taxon>Alphaproteobacteria</taxon>
        <taxon>Hyphomicrobiales</taxon>
        <taxon>Parvibaculaceae</taxon>
        <taxon>Parvibaculum</taxon>
    </lineage>
</organism>
<feature type="domain" description="Solute-binding protein family 5" evidence="5">
    <location>
        <begin position="129"/>
        <end position="533"/>
    </location>
</feature>
<dbReference type="Gene3D" id="3.10.105.10">
    <property type="entry name" value="Dipeptide-binding Protein, Domain 3"/>
    <property type="match status" value="1"/>
</dbReference>
<dbReference type="eggNOG" id="COG4166">
    <property type="taxonomic scope" value="Bacteria"/>
</dbReference>
<dbReference type="PANTHER" id="PTHR30290:SF64">
    <property type="entry name" value="ABC TRANSPORTER PERIPLASMIC BINDING PROTEIN"/>
    <property type="match status" value="1"/>
</dbReference>
<proteinExistence type="inferred from homology"/>
<feature type="signal peptide" evidence="4">
    <location>
        <begin position="1"/>
        <end position="37"/>
    </location>
</feature>
<evidence type="ECO:0000256" key="4">
    <source>
        <dbReference type="SAM" id="SignalP"/>
    </source>
</evidence>
<dbReference type="GO" id="GO:0042884">
    <property type="term" value="P:microcin transport"/>
    <property type="evidence" value="ECO:0007669"/>
    <property type="project" value="TreeGrafter"/>
</dbReference>
<dbReference type="GO" id="GO:0030288">
    <property type="term" value="C:outer membrane-bounded periplasmic space"/>
    <property type="evidence" value="ECO:0007669"/>
    <property type="project" value="TreeGrafter"/>
</dbReference>
<reference evidence="6 7" key="1">
    <citation type="journal article" date="2011" name="Stand. Genomic Sci.">
        <title>Complete genome sequence of Parvibaculum lavamentivorans type strain (DS-1(T)).</title>
        <authorList>
            <person name="Schleheck D."/>
            <person name="Weiss M."/>
            <person name="Pitluck S."/>
            <person name="Bruce D."/>
            <person name="Land M.L."/>
            <person name="Han S."/>
            <person name="Saunders E."/>
            <person name="Tapia R."/>
            <person name="Detter C."/>
            <person name="Brettin T."/>
            <person name="Han J."/>
            <person name="Woyke T."/>
            <person name="Goodwin L."/>
            <person name="Pennacchio L."/>
            <person name="Nolan M."/>
            <person name="Cook A.M."/>
            <person name="Kjelleberg S."/>
            <person name="Thomas T."/>
        </authorList>
    </citation>
    <scope>NUCLEOTIDE SEQUENCE [LARGE SCALE GENOMIC DNA]</scope>
    <source>
        <strain evidence="7">DS-1 / DSM 13023 / NCIMB 13966</strain>
    </source>
</reference>
<dbReference type="Pfam" id="PF00496">
    <property type="entry name" value="SBP_bac_5"/>
    <property type="match status" value="1"/>
</dbReference>
<dbReference type="HOGENOM" id="CLU_023171_0_0_5"/>
<dbReference type="RefSeq" id="WP_012112073.1">
    <property type="nucleotide sequence ID" value="NC_009719.1"/>
</dbReference>
<evidence type="ECO:0000313" key="6">
    <source>
        <dbReference type="EMBL" id="ABS64751.1"/>
    </source>
</evidence>
<evidence type="ECO:0000313" key="7">
    <source>
        <dbReference type="Proteomes" id="UP000006377"/>
    </source>
</evidence>
<dbReference type="PIRSF" id="PIRSF002741">
    <property type="entry name" value="MppA"/>
    <property type="match status" value="1"/>
</dbReference>
<accession>A7HXW8</accession>
<dbReference type="KEGG" id="pla:Plav_3144"/>
<dbReference type="Proteomes" id="UP000006377">
    <property type="component" value="Chromosome"/>
</dbReference>
<comment type="subcellular location">
    <subcellularLocation>
        <location evidence="1">Periplasm</location>
    </subcellularLocation>
</comment>
<dbReference type="InterPro" id="IPR030678">
    <property type="entry name" value="Peptide/Ni-bd"/>
</dbReference>
<keyword evidence="7" id="KW-1185">Reference proteome</keyword>
<dbReference type="EMBL" id="CP000774">
    <property type="protein sequence ID" value="ABS64751.1"/>
    <property type="molecule type" value="Genomic_DNA"/>
</dbReference>
<dbReference type="SUPFAM" id="SSF53850">
    <property type="entry name" value="Periplasmic binding protein-like II"/>
    <property type="match status" value="1"/>
</dbReference>
<dbReference type="InterPro" id="IPR000914">
    <property type="entry name" value="SBP_5_dom"/>
</dbReference>
<evidence type="ECO:0000256" key="2">
    <source>
        <dbReference type="ARBA" id="ARBA00005695"/>
    </source>
</evidence>
<dbReference type="AlphaFoldDB" id="A7HXW8"/>
<dbReference type="GO" id="GO:1904680">
    <property type="term" value="F:peptide transmembrane transporter activity"/>
    <property type="evidence" value="ECO:0007669"/>
    <property type="project" value="TreeGrafter"/>
</dbReference>
<evidence type="ECO:0000256" key="3">
    <source>
        <dbReference type="ARBA" id="ARBA00022729"/>
    </source>
</evidence>
<evidence type="ECO:0000256" key="1">
    <source>
        <dbReference type="ARBA" id="ARBA00004418"/>
    </source>
</evidence>
<evidence type="ECO:0000259" key="5">
    <source>
        <dbReference type="Pfam" id="PF00496"/>
    </source>
</evidence>
<dbReference type="GO" id="GO:0015833">
    <property type="term" value="P:peptide transport"/>
    <property type="evidence" value="ECO:0007669"/>
    <property type="project" value="TreeGrafter"/>
</dbReference>
<sequence length="637" mass="72810">MTLMKRVTSSVLKKAGCRDMLLLAAALTFAPYGSANAATDLFHVMASEAPAYPALAIGREPLYGESFTHFPWANPDAPKGCRLTESARGSFDSLNPWIVKGRSPTPIHGVLYDSLLAGSPDEDMVAYGLIANRVEVFEDGRRVVFHIDPRAVFHDGHPVTASDVLFSAQAFEKNARPFWQLMLKRLEVRALDERTVELRLPADMEKTAILEFAEMPVIPEHYWRQHDFGATTLDPFLGGGPYKIGKVDAGRRVILSRVENYWARDLPVNKGRFNFDELAYEYFFDEISGFQAFLAGDIDKFVDGNARRWQTMYDTQAVRDGRIKRYLVEAWWPLGMNGFFFNLRDPRFADIRVRQALSLLFDFEWPNKNVFHGAYNRTESYFQNSEFAATQPPMKKEKALMERWRDDLPEEAFEEAWKAPVTDGSGRDRENFRRALDLFAEAGWPYTNGAIRNRDTGEVLSFRILTNSQSQEAVLNPFFNNLKRAGVDAGLEVLDNSAYEARLRERRFDIAYRFYIPPVSPGEEQLRMWGSPAVQRDGVENLIGLDSPMVDEFAEKLSETRTLDDKRLYARLLDRALQWGVYVIPSFYDPHAMGRIAYWDRFAMPATRPKSGTGAETWWCKAAEQKAASYPVENDRF</sequence>
<gene>
    <name evidence="6" type="ordered locus">Plav_3144</name>
</gene>
<protein>
    <submittedName>
        <fullName evidence="6">Extracellular solute-binding protein family 5</fullName>
    </submittedName>
</protein>
<dbReference type="Gene3D" id="3.40.190.10">
    <property type="entry name" value="Periplasmic binding protein-like II"/>
    <property type="match status" value="1"/>
</dbReference>
<keyword evidence="3 4" id="KW-0732">Signal</keyword>
<dbReference type="GO" id="GO:0043190">
    <property type="term" value="C:ATP-binding cassette (ABC) transporter complex"/>
    <property type="evidence" value="ECO:0007669"/>
    <property type="project" value="InterPro"/>
</dbReference>
<dbReference type="CDD" id="cd08497">
    <property type="entry name" value="MbnE-like"/>
    <property type="match status" value="1"/>
</dbReference>
<comment type="similarity">
    <text evidence="2">Belongs to the bacterial solute-binding protein 5 family.</text>
</comment>
<dbReference type="PANTHER" id="PTHR30290">
    <property type="entry name" value="PERIPLASMIC BINDING COMPONENT OF ABC TRANSPORTER"/>
    <property type="match status" value="1"/>
</dbReference>
<dbReference type="STRING" id="402881.Plav_3144"/>
<feature type="chain" id="PRO_5002710655" evidence="4">
    <location>
        <begin position="38"/>
        <end position="637"/>
    </location>
</feature>
<name>A7HXW8_PARL1</name>